<organism evidence="1 2">
    <name type="scientific">Ornithinibacillus hominis</name>
    <dbReference type="NCBI Taxonomy" id="2763055"/>
    <lineage>
        <taxon>Bacteria</taxon>
        <taxon>Bacillati</taxon>
        <taxon>Bacillota</taxon>
        <taxon>Bacilli</taxon>
        <taxon>Bacillales</taxon>
        <taxon>Bacillaceae</taxon>
        <taxon>Ornithinibacillus</taxon>
    </lineage>
</organism>
<dbReference type="AlphaFoldDB" id="A0A923RIT1"/>
<protein>
    <submittedName>
        <fullName evidence="1">Uncharacterized protein</fullName>
    </submittedName>
</protein>
<dbReference type="EMBL" id="JACOOL010000007">
    <property type="protein sequence ID" value="MBC5637444.1"/>
    <property type="molecule type" value="Genomic_DNA"/>
</dbReference>
<evidence type="ECO:0000313" key="1">
    <source>
        <dbReference type="EMBL" id="MBC5637444.1"/>
    </source>
</evidence>
<keyword evidence="2" id="KW-1185">Reference proteome</keyword>
<comment type="caution">
    <text evidence="1">The sequence shown here is derived from an EMBL/GenBank/DDBJ whole genome shotgun (WGS) entry which is preliminary data.</text>
</comment>
<gene>
    <name evidence="1" type="ORF">H8S33_11565</name>
</gene>
<evidence type="ECO:0000313" key="2">
    <source>
        <dbReference type="Proteomes" id="UP000637359"/>
    </source>
</evidence>
<dbReference type="RefSeq" id="WP_186870145.1">
    <property type="nucleotide sequence ID" value="NZ_JACOOL010000007.1"/>
</dbReference>
<name>A0A923RIT1_9BACI</name>
<sequence length="45" mass="5118">MKKVLFFALISVAILYTSISTSSLVSYKIYDLANNEEPYPGWTKD</sequence>
<proteinExistence type="predicted"/>
<accession>A0A923RIT1</accession>
<dbReference type="Proteomes" id="UP000637359">
    <property type="component" value="Unassembled WGS sequence"/>
</dbReference>
<reference evidence="1" key="1">
    <citation type="submission" date="2020-08" db="EMBL/GenBank/DDBJ databases">
        <title>Genome public.</title>
        <authorList>
            <person name="Liu C."/>
            <person name="Sun Q."/>
        </authorList>
    </citation>
    <scope>NUCLEOTIDE SEQUENCE</scope>
    <source>
        <strain evidence="1">BX22</strain>
    </source>
</reference>